<reference evidence="1 2" key="1">
    <citation type="submission" date="2016-11" db="EMBL/GenBank/DDBJ databases">
        <title>The macronuclear genome of Stentor coeruleus: a giant cell with tiny introns.</title>
        <authorList>
            <person name="Slabodnick M."/>
            <person name="Ruby J.G."/>
            <person name="Reiff S.B."/>
            <person name="Swart E.C."/>
            <person name="Gosai S."/>
            <person name="Prabakaran S."/>
            <person name="Witkowska E."/>
            <person name="Larue G.E."/>
            <person name="Fisher S."/>
            <person name="Freeman R.M."/>
            <person name="Gunawardena J."/>
            <person name="Chu W."/>
            <person name="Stover N.A."/>
            <person name="Gregory B.D."/>
            <person name="Nowacki M."/>
            <person name="Derisi J."/>
            <person name="Roy S.W."/>
            <person name="Marshall W.F."/>
            <person name="Sood P."/>
        </authorList>
    </citation>
    <scope>NUCLEOTIDE SEQUENCE [LARGE SCALE GENOMIC DNA]</scope>
    <source>
        <strain evidence="1">WM001</strain>
    </source>
</reference>
<evidence type="ECO:0000313" key="1">
    <source>
        <dbReference type="EMBL" id="OMJ66654.1"/>
    </source>
</evidence>
<dbReference type="EMBL" id="MPUH01001666">
    <property type="protein sequence ID" value="OMJ66654.1"/>
    <property type="molecule type" value="Genomic_DNA"/>
</dbReference>
<accession>A0A1R2AQ64</accession>
<organism evidence="1 2">
    <name type="scientific">Stentor coeruleus</name>
    <dbReference type="NCBI Taxonomy" id="5963"/>
    <lineage>
        <taxon>Eukaryota</taxon>
        <taxon>Sar</taxon>
        <taxon>Alveolata</taxon>
        <taxon>Ciliophora</taxon>
        <taxon>Postciliodesmatophora</taxon>
        <taxon>Heterotrichea</taxon>
        <taxon>Heterotrichida</taxon>
        <taxon>Stentoridae</taxon>
        <taxon>Stentor</taxon>
    </lineage>
</organism>
<evidence type="ECO:0000313" key="2">
    <source>
        <dbReference type="Proteomes" id="UP000187209"/>
    </source>
</evidence>
<protein>
    <submittedName>
        <fullName evidence="1">Uncharacterized protein</fullName>
    </submittedName>
</protein>
<name>A0A1R2AQ64_9CILI</name>
<proteinExistence type="predicted"/>
<keyword evidence="2" id="KW-1185">Reference proteome</keyword>
<dbReference type="AlphaFoldDB" id="A0A1R2AQ64"/>
<gene>
    <name evidence="1" type="ORF">SteCoe_36439</name>
</gene>
<comment type="caution">
    <text evidence="1">The sequence shown here is derived from an EMBL/GenBank/DDBJ whole genome shotgun (WGS) entry which is preliminary data.</text>
</comment>
<dbReference type="Proteomes" id="UP000187209">
    <property type="component" value="Unassembled WGS sequence"/>
</dbReference>
<sequence>MFRQRRACSTEYEKKVPYKVAHAISPVVRITGRVNLNNCTLGKFMQLEPNELHSILSGPRFIVMAPKYRGLVSPRHEQQAQYN</sequence>